<evidence type="ECO:0000259" key="12">
    <source>
        <dbReference type="PROSITE" id="PS50178"/>
    </source>
</evidence>
<feature type="compositionally biased region" description="Low complexity" evidence="9">
    <location>
        <begin position="42"/>
        <end position="72"/>
    </location>
</feature>
<dbReference type="PROSITE" id="PS50178">
    <property type="entry name" value="ZF_FYVE"/>
    <property type="match status" value="1"/>
</dbReference>
<dbReference type="GO" id="GO:0050080">
    <property type="term" value="F:malonyl-CoA decarboxylase activity"/>
    <property type="evidence" value="ECO:0007669"/>
    <property type="project" value="InterPro"/>
</dbReference>
<dbReference type="RefSeq" id="XP_004360574.1">
    <property type="nucleotide sequence ID" value="XM_004360517.1"/>
</dbReference>
<dbReference type="GO" id="GO:0005737">
    <property type="term" value="C:cytoplasm"/>
    <property type="evidence" value="ECO:0007669"/>
    <property type="project" value="TreeGrafter"/>
</dbReference>
<keyword evidence="5 8" id="KW-0863">Zinc-finger</keyword>
<feature type="compositionally biased region" description="Pro residues" evidence="9">
    <location>
        <begin position="103"/>
        <end position="118"/>
    </location>
</feature>
<name>F4PM20_CACFS</name>
<dbReference type="SMART" id="SM00325">
    <property type="entry name" value="RhoGEF"/>
    <property type="match status" value="1"/>
</dbReference>
<dbReference type="InterPro" id="IPR000306">
    <property type="entry name" value="Znf_FYVE"/>
</dbReference>
<dbReference type="Pfam" id="PF01363">
    <property type="entry name" value="FYVE"/>
    <property type="match status" value="1"/>
</dbReference>
<evidence type="ECO:0000256" key="2">
    <source>
        <dbReference type="ARBA" id="ARBA00022490"/>
    </source>
</evidence>
<dbReference type="SUPFAM" id="SSF48065">
    <property type="entry name" value="DBL homology domain (DH-domain)"/>
    <property type="match status" value="1"/>
</dbReference>
<dbReference type="EMBL" id="GL883008">
    <property type="protein sequence ID" value="EGG22723.1"/>
    <property type="molecule type" value="Genomic_DNA"/>
</dbReference>
<comment type="subcellular location">
    <subcellularLocation>
        <location evidence="1">Cytoplasm</location>
        <location evidence="1">Cytoskeleton</location>
    </subcellularLocation>
</comment>
<dbReference type="OrthoDB" id="660555at2759"/>
<dbReference type="InterPro" id="IPR042303">
    <property type="entry name" value="Malonyl_CoA_deC_C_sf"/>
</dbReference>
<dbReference type="CDD" id="cd00160">
    <property type="entry name" value="RhoGEF"/>
    <property type="match status" value="1"/>
</dbReference>
<dbReference type="SUPFAM" id="SSF50729">
    <property type="entry name" value="PH domain-like"/>
    <property type="match status" value="1"/>
</dbReference>
<keyword evidence="2" id="KW-0963">Cytoplasm</keyword>
<dbReference type="InterPro" id="IPR011993">
    <property type="entry name" value="PH-like_dom_sf"/>
</dbReference>
<dbReference type="PANTHER" id="PTHR12673">
    <property type="entry name" value="FACIOGENITAL DYSPLASIA PROTEIN"/>
    <property type="match status" value="1"/>
</dbReference>
<keyword evidence="14" id="KW-1185">Reference proteome</keyword>
<dbReference type="Gene3D" id="3.40.630.150">
    <property type="entry name" value="Malonyl-CoA decarboxylase, catalytic domain"/>
    <property type="match status" value="1"/>
</dbReference>
<dbReference type="InterPro" id="IPR001331">
    <property type="entry name" value="GDS_CDC24_CS"/>
</dbReference>
<protein>
    <submittedName>
        <fullName evidence="13">Pleckstrin domain-containing protein</fullName>
    </submittedName>
</protein>
<feature type="compositionally biased region" description="Low complexity" evidence="9">
    <location>
        <begin position="944"/>
        <end position="953"/>
    </location>
</feature>
<evidence type="ECO:0000313" key="13">
    <source>
        <dbReference type="EMBL" id="EGG22723.1"/>
    </source>
</evidence>
<evidence type="ECO:0000256" key="7">
    <source>
        <dbReference type="ARBA" id="ARBA00023212"/>
    </source>
</evidence>
<dbReference type="PROSITE" id="PS50003">
    <property type="entry name" value="PH_DOMAIN"/>
    <property type="match status" value="1"/>
</dbReference>
<dbReference type="InterPro" id="IPR051092">
    <property type="entry name" value="FYVE_RhoGEF_PH"/>
</dbReference>
<keyword evidence="3" id="KW-0344">Guanine-nucleotide releasing factor</keyword>
<dbReference type="InterPro" id="IPR035899">
    <property type="entry name" value="DBL_dom_sf"/>
</dbReference>
<evidence type="ECO:0000259" key="10">
    <source>
        <dbReference type="PROSITE" id="PS50003"/>
    </source>
</evidence>
<feature type="compositionally biased region" description="Pro residues" evidence="9">
    <location>
        <begin position="133"/>
        <end position="149"/>
    </location>
</feature>
<keyword evidence="6" id="KW-0862">Zinc</keyword>
<evidence type="ECO:0000313" key="14">
    <source>
        <dbReference type="Proteomes" id="UP000007797"/>
    </source>
</evidence>
<feature type="domain" description="PH" evidence="10">
    <location>
        <begin position="648"/>
        <end position="743"/>
    </location>
</feature>
<dbReference type="InterPro" id="IPR001849">
    <property type="entry name" value="PH_domain"/>
</dbReference>
<feature type="compositionally biased region" description="Acidic residues" evidence="9">
    <location>
        <begin position="330"/>
        <end position="341"/>
    </location>
</feature>
<dbReference type="Gene3D" id="1.20.900.10">
    <property type="entry name" value="Dbl homology (DH) domain"/>
    <property type="match status" value="1"/>
</dbReference>
<feature type="domain" description="DH" evidence="11">
    <location>
        <begin position="430"/>
        <end position="618"/>
    </location>
</feature>
<feature type="compositionally biased region" description="Low complexity" evidence="9">
    <location>
        <begin position="242"/>
        <end position="253"/>
    </location>
</feature>
<evidence type="ECO:0000256" key="9">
    <source>
        <dbReference type="SAM" id="MobiDB-lite"/>
    </source>
</evidence>
<dbReference type="InterPro" id="IPR011011">
    <property type="entry name" value="Znf_FYVE_PHD"/>
</dbReference>
<dbReference type="Gene3D" id="2.30.29.30">
    <property type="entry name" value="Pleckstrin-homology domain (PH domain)/Phosphotyrosine-binding domain (PTB)"/>
    <property type="match status" value="1"/>
</dbReference>
<feature type="compositionally biased region" description="Low complexity" evidence="9">
    <location>
        <begin position="356"/>
        <end position="373"/>
    </location>
</feature>
<feature type="domain" description="FYVE-type" evidence="12">
    <location>
        <begin position="799"/>
        <end position="858"/>
    </location>
</feature>
<feature type="compositionally biased region" description="Low complexity" evidence="9">
    <location>
        <begin position="119"/>
        <end position="132"/>
    </location>
</feature>
<dbReference type="Pfam" id="PF00621">
    <property type="entry name" value="RhoGEF"/>
    <property type="match status" value="1"/>
</dbReference>
<feature type="compositionally biased region" description="Low complexity" evidence="9">
    <location>
        <begin position="165"/>
        <end position="184"/>
    </location>
</feature>
<dbReference type="SMART" id="SM00064">
    <property type="entry name" value="FYVE"/>
    <property type="match status" value="1"/>
</dbReference>
<evidence type="ECO:0000256" key="8">
    <source>
        <dbReference type="PROSITE-ProRule" id="PRU00091"/>
    </source>
</evidence>
<evidence type="ECO:0000256" key="5">
    <source>
        <dbReference type="ARBA" id="ARBA00022771"/>
    </source>
</evidence>
<dbReference type="Pfam" id="PF05292">
    <property type="entry name" value="MCD"/>
    <property type="match status" value="1"/>
</dbReference>
<sequence length="1385" mass="154321">MNSSGDGVFKRPLPPPTTGGTSMFINNSQPPPSSPTSLRLKTSASPPTILSSSPSTSPFQPPTNTTTTTTTTNMNGTQTVGRGVSASGVAKQLRKMSINSTPSPLPPTNSQHPQPPHHSSPSPLTLSGERSLPTPPPPTSSTRPLPTPSPSYKKFVSSPSSPNLTGGSNSGDSTTGTSPHPSSPMIAKRFPLSSSPAPTPPPTNKRPPLSSPVQSFTPVSSSPSNHSPRTPVTFTNSPPLVSTNSNGNSGNTTPQPTTMGPPSTNNISKPTAKRPAPPALPPRNELNATQGGQMMIPKLRPIGAPLPKPMTANTTINAKRFLKQVIQETPADDNSSDEDDFSGVGDRPLSTKTNPVVSSVSGGASSSSSTASSPGMAGKNNNISNNNNNNNNNNSSTVGSGASSTTPSPSLTSTTTGTTTMTKEQSKMVQRNYLAQEMLSTEKKYINNLNRIMTIFVLPLRDKANAKDKILSTDEINSIFMNIDTIFGIHKTFLTDFETRIGKWTDQQKIGDVFLKMAPFLRAYTVYSNSYNSSILLLSALTKSNPTFQSFLAKCLLKPASKGLNLSAYLIMPIQRIPRYKLLLENLLSNSREDHIDYQDIKEAISVISSVACELDERLNQFQIKHKVLDIQNQLEGLDHDIVKPTRVFLKEGDLKKISDRVVNTRHFFLFNDLLIYAQKEKKNQYRYKHSFPLESCWVKDIPDTNRFQNLFQIISNNKTYFLCAPSSEDKLSWMRLLNEVINKLVDANPDAKDQRDSIYEKRGSMSPQEILKALDPMQVLPNEENENDLRKKSLWLKDKMTKECMLCTAGFTVTRRRHHCRKCGKIFCNDCCPVTDFTQYMPGKKARICKTCYEEISVQLSEMMIAAGEDPYGSTTTTTTTSNNTPSSLTSSYSSQSRQDDIIVESPTPTFSSSSSSTFSTLNLNNKCQSQYINSRKRCCNTTTNNNNTTTNNHKKSYIFNNSSNNSNRNTSINYLLNEMNNNSHQVHSFSSTSSSSTEGNNQDASLNDIKLFLESCLNKYSSNQDKELKEKQNELNQSIQNSPSLDHIEKTLRNLIQNDTSFIQLFLSVRDQFDKTQQQQPPTEQLINFDSVLQRLLKESLKENQLIALPIDPLFTHPSVIQQMLDNEQVHPYDRSNPREIFNRIRPGRLCLVLFHPQLPHLPLMSLYIALTNGIADNMNVGFVNNINQSNIDLLQVDSAMFYSISSLHRGLKHVDLGHILISKATEYLMINPGIQNFCTLSPIPNFKNYLKRKAQTNQDIKQLLETDINDNNIDQFRDVLETHCLNYLIKEKRKIKTLDPVCNFHLKNGASIYRLNWKGDLSNQRMRESFGLMINYLYLPLHKTQYSLNYKTSGHVETQKPFQSQLHQYNINNINNNSGEQH</sequence>
<feature type="compositionally biased region" description="Low complexity" evidence="9">
    <location>
        <begin position="380"/>
        <end position="422"/>
    </location>
</feature>
<evidence type="ECO:0000256" key="6">
    <source>
        <dbReference type="ARBA" id="ARBA00022833"/>
    </source>
</evidence>
<dbReference type="GO" id="GO:0005085">
    <property type="term" value="F:guanyl-nucleotide exchange factor activity"/>
    <property type="evidence" value="ECO:0007669"/>
    <property type="project" value="UniProtKB-KW"/>
</dbReference>
<dbReference type="InterPro" id="IPR013083">
    <property type="entry name" value="Znf_RING/FYVE/PHD"/>
</dbReference>
<feature type="compositionally biased region" description="Low complexity" evidence="9">
    <location>
        <begin position="875"/>
        <end position="898"/>
    </location>
</feature>
<dbReference type="PROSITE" id="PS50010">
    <property type="entry name" value="DH_2"/>
    <property type="match status" value="1"/>
</dbReference>
<dbReference type="Pfam" id="PF00169">
    <property type="entry name" value="PH"/>
    <property type="match status" value="1"/>
</dbReference>
<reference evidence="14" key="1">
    <citation type="journal article" date="2011" name="Genome Res.">
        <title>Phylogeny-wide analysis of social amoeba genomes highlights ancient origins for complex intercellular communication.</title>
        <authorList>
            <person name="Heidel A.J."/>
            <person name="Lawal H.M."/>
            <person name="Felder M."/>
            <person name="Schilde C."/>
            <person name="Helps N.R."/>
            <person name="Tunggal B."/>
            <person name="Rivero F."/>
            <person name="John U."/>
            <person name="Schleicher M."/>
            <person name="Eichinger L."/>
            <person name="Platzer M."/>
            <person name="Noegel A.A."/>
            <person name="Schaap P."/>
            <person name="Gloeckner G."/>
        </authorList>
    </citation>
    <scope>NUCLEOTIDE SEQUENCE [LARGE SCALE GENOMIC DNA]</scope>
    <source>
        <strain evidence="14">SH3</strain>
    </source>
</reference>
<dbReference type="PROSITE" id="PS00741">
    <property type="entry name" value="DH_1"/>
    <property type="match status" value="1"/>
</dbReference>
<evidence type="ECO:0000256" key="3">
    <source>
        <dbReference type="ARBA" id="ARBA00022658"/>
    </source>
</evidence>
<dbReference type="GO" id="GO:0008270">
    <property type="term" value="F:zinc ion binding"/>
    <property type="evidence" value="ECO:0007669"/>
    <property type="project" value="UniProtKB-KW"/>
</dbReference>
<evidence type="ECO:0000256" key="4">
    <source>
        <dbReference type="ARBA" id="ARBA00022723"/>
    </source>
</evidence>
<evidence type="ECO:0000256" key="1">
    <source>
        <dbReference type="ARBA" id="ARBA00004245"/>
    </source>
</evidence>
<dbReference type="GO" id="GO:0005856">
    <property type="term" value="C:cytoskeleton"/>
    <property type="evidence" value="ECO:0007669"/>
    <property type="project" value="UniProtKB-SubCell"/>
</dbReference>
<feature type="compositionally biased region" description="Polar residues" evidence="9">
    <location>
        <begin position="213"/>
        <end position="241"/>
    </location>
</feature>
<feature type="region of interest" description="Disordered" evidence="9">
    <location>
        <begin position="1"/>
        <end position="289"/>
    </location>
</feature>
<dbReference type="GeneID" id="14875572"/>
<dbReference type="SMART" id="SM00233">
    <property type="entry name" value="PH"/>
    <property type="match status" value="1"/>
</dbReference>
<feature type="region of interest" description="Disordered" evidence="9">
    <location>
        <begin position="329"/>
        <end position="426"/>
    </location>
</feature>
<dbReference type="SUPFAM" id="SSF57903">
    <property type="entry name" value="FYVE/PHD zinc finger"/>
    <property type="match status" value="1"/>
</dbReference>
<dbReference type="Gene3D" id="3.30.40.10">
    <property type="entry name" value="Zinc/RING finger domain, C3HC4 (zinc finger)"/>
    <property type="match status" value="1"/>
</dbReference>
<proteinExistence type="predicted"/>
<dbReference type="InterPro" id="IPR017455">
    <property type="entry name" value="Znf_FYVE-rel"/>
</dbReference>
<dbReference type="PANTHER" id="PTHR12673:SF263">
    <property type="entry name" value="PLECKSTRIN DOMAIN-CONTAINING PROTEIN"/>
    <property type="match status" value="1"/>
</dbReference>
<dbReference type="InterPro" id="IPR000219">
    <property type="entry name" value="DH_dom"/>
</dbReference>
<gene>
    <name evidence="13" type="primary">gxcW</name>
    <name evidence="13" type="ORF">DFA_04853</name>
</gene>
<evidence type="ECO:0000259" key="11">
    <source>
        <dbReference type="PROSITE" id="PS50010"/>
    </source>
</evidence>
<feature type="region of interest" description="Disordered" evidence="9">
    <location>
        <begin position="872"/>
        <end position="899"/>
    </location>
</feature>
<dbReference type="GO" id="GO:0035556">
    <property type="term" value="P:intracellular signal transduction"/>
    <property type="evidence" value="ECO:0007669"/>
    <property type="project" value="InterPro"/>
</dbReference>
<dbReference type="InterPro" id="IPR007956">
    <property type="entry name" value="Malonyl_CoA_deC_C"/>
</dbReference>
<dbReference type="KEGG" id="dfa:DFA_04853"/>
<accession>F4PM20</accession>
<keyword evidence="7" id="KW-0206">Cytoskeleton</keyword>
<dbReference type="Proteomes" id="UP000007797">
    <property type="component" value="Unassembled WGS sequence"/>
</dbReference>
<feature type="compositionally biased region" description="Polar residues" evidence="9">
    <location>
        <begin position="254"/>
        <end position="268"/>
    </location>
</feature>
<feature type="compositionally biased region" description="Polar residues" evidence="9">
    <location>
        <begin position="18"/>
        <end position="27"/>
    </location>
</feature>
<feature type="region of interest" description="Disordered" evidence="9">
    <location>
        <begin position="944"/>
        <end position="966"/>
    </location>
</feature>
<dbReference type="GO" id="GO:0006633">
    <property type="term" value="P:fatty acid biosynthetic process"/>
    <property type="evidence" value="ECO:0007669"/>
    <property type="project" value="InterPro"/>
</dbReference>
<keyword evidence="4" id="KW-0479">Metal-binding</keyword>
<organism evidence="13 14">
    <name type="scientific">Cavenderia fasciculata</name>
    <name type="common">Slime mold</name>
    <name type="synonym">Dictyostelium fasciculatum</name>
    <dbReference type="NCBI Taxonomy" id="261658"/>
    <lineage>
        <taxon>Eukaryota</taxon>
        <taxon>Amoebozoa</taxon>
        <taxon>Evosea</taxon>
        <taxon>Eumycetozoa</taxon>
        <taxon>Dictyostelia</taxon>
        <taxon>Acytosteliales</taxon>
        <taxon>Cavenderiaceae</taxon>
        <taxon>Cavenderia</taxon>
    </lineage>
</organism>